<name>A0A6J6VJJ6_9ZZZZ</name>
<reference evidence="3" key="1">
    <citation type="submission" date="2020-05" db="EMBL/GenBank/DDBJ databases">
        <authorList>
            <person name="Chiriac C."/>
            <person name="Salcher M."/>
            <person name="Ghai R."/>
            <person name="Kavagutti S V."/>
        </authorList>
    </citation>
    <scope>NUCLEOTIDE SEQUENCE</scope>
</reference>
<dbReference type="InterPro" id="IPR011335">
    <property type="entry name" value="Restrct_endonuc-II-like"/>
</dbReference>
<dbReference type="AlphaFoldDB" id="A0A6J6VJJ6"/>
<dbReference type="EMBL" id="CAEZXX010000091">
    <property type="protein sequence ID" value="CAB4714555.1"/>
    <property type="molecule type" value="Genomic_DNA"/>
</dbReference>
<evidence type="ECO:0000313" key="4">
    <source>
        <dbReference type="EMBL" id="CAB4868156.1"/>
    </source>
</evidence>
<dbReference type="SUPFAM" id="SSF52980">
    <property type="entry name" value="Restriction endonuclease-like"/>
    <property type="match status" value="1"/>
</dbReference>
<dbReference type="Gene3D" id="3.40.960.10">
    <property type="entry name" value="VSR Endonuclease"/>
    <property type="match status" value="1"/>
</dbReference>
<dbReference type="EMBL" id="CAEZYY010000053">
    <property type="protein sequence ID" value="CAB4770567.1"/>
    <property type="molecule type" value="Genomic_DNA"/>
</dbReference>
<evidence type="ECO:0000313" key="2">
    <source>
        <dbReference type="EMBL" id="CAB4714555.1"/>
    </source>
</evidence>
<sequence>MGTELDNLHRLSEAQGGLATAKQLALLGFTPKQIDGLRDRRRLLSVAPGVFRSAGVPASWLNQVVAGALFLDGRAVTSGATAARLFVFHGFERSGTVEFSCERTSRGIGGQITVRSARQLDAIDRTTCQIPDWGNEPVPPELEGLGIVRTLGITTPCRTIIDLAHRMPVPALARLVDSAISMRLTSFEVLIERLESLRDSGVRGVRRMDQVLVDAGVESWLERKFLELLREAGLPRPQCQVIFRDGSRTVARVDFLFAGTNVVVEVSGRRGHVTDAERQKDARRRNELQRAGMQVIEFVTVDVVRDPAYVVRTIRAALAGGTSRS</sequence>
<dbReference type="InterPro" id="IPR007569">
    <property type="entry name" value="DUF559"/>
</dbReference>
<protein>
    <submittedName>
        <fullName evidence="3">Unannotated protein</fullName>
    </submittedName>
</protein>
<gene>
    <name evidence="2" type="ORF">UFOPK2602_01355</name>
    <name evidence="3" type="ORF">UFOPK2806_02401</name>
    <name evidence="4" type="ORF">UFOPK3417_00600</name>
</gene>
<evidence type="ECO:0000313" key="3">
    <source>
        <dbReference type="EMBL" id="CAB4770567.1"/>
    </source>
</evidence>
<organism evidence="3">
    <name type="scientific">freshwater metagenome</name>
    <dbReference type="NCBI Taxonomy" id="449393"/>
    <lineage>
        <taxon>unclassified sequences</taxon>
        <taxon>metagenomes</taxon>
        <taxon>ecological metagenomes</taxon>
    </lineage>
</organism>
<dbReference type="EMBL" id="CAFBLR010000040">
    <property type="protein sequence ID" value="CAB4868156.1"/>
    <property type="molecule type" value="Genomic_DNA"/>
</dbReference>
<accession>A0A6J6VJJ6</accession>
<dbReference type="Pfam" id="PF04480">
    <property type="entry name" value="DUF559"/>
    <property type="match status" value="1"/>
</dbReference>
<proteinExistence type="predicted"/>
<feature type="domain" description="DUF559" evidence="1">
    <location>
        <begin position="253"/>
        <end position="318"/>
    </location>
</feature>
<evidence type="ECO:0000259" key="1">
    <source>
        <dbReference type="Pfam" id="PF04480"/>
    </source>
</evidence>